<gene>
    <name evidence="2" type="ORF">BV898_07121</name>
</gene>
<sequence>MRFGHIVKPALLVCLFLIVAYFVVHYFKKVHEDTATVSAWVVPEPVNRTRSCGALLAHGEICEDSFGTRRLRPQGCFMQDYTAPTPLTARCLESLADRSPQQNVRIVLMGDSRLRQLQHHINWLITGNWTDIDNEKGVRVRRPGSLVCDPPWKDSDDKIRSGQCNLTLSTPNLNFTVQRLWDPMIAPDRAPFTLTNMLNINDSSELPNIVIINSGAWLLKWCHDNNLTSEACQTEHRKIIFAIKPLLKRLSALTTVIWMPQTVVNRAFATLFLTHEKNGLISIFNDMATTLLADTNVRFWWSSHQAYERFNDTRDGIHQGPRTLLHNAQVVVNYLCNAVVSPPNSNYCCI</sequence>
<organism evidence="2 3">
    <name type="scientific">Hypsibius exemplaris</name>
    <name type="common">Freshwater tardigrade</name>
    <dbReference type="NCBI Taxonomy" id="2072580"/>
    <lineage>
        <taxon>Eukaryota</taxon>
        <taxon>Metazoa</taxon>
        <taxon>Ecdysozoa</taxon>
        <taxon>Tardigrada</taxon>
        <taxon>Eutardigrada</taxon>
        <taxon>Parachela</taxon>
        <taxon>Hypsibioidea</taxon>
        <taxon>Hypsibiidae</taxon>
        <taxon>Hypsibius</taxon>
    </lineage>
</organism>
<comment type="caution">
    <text evidence="2">The sequence shown here is derived from an EMBL/GenBank/DDBJ whole genome shotgun (WGS) entry which is preliminary data.</text>
</comment>
<keyword evidence="1" id="KW-0472">Membrane</keyword>
<feature type="transmembrane region" description="Helical" evidence="1">
    <location>
        <begin position="6"/>
        <end position="24"/>
    </location>
</feature>
<name>A0A1W0WUN7_HYPEX</name>
<dbReference type="EMBL" id="MTYJ01000045">
    <property type="protein sequence ID" value="OQV18867.1"/>
    <property type="molecule type" value="Genomic_DNA"/>
</dbReference>
<dbReference type="OrthoDB" id="6347271at2759"/>
<keyword evidence="1" id="KW-1133">Transmembrane helix</keyword>
<evidence type="ECO:0000313" key="3">
    <source>
        <dbReference type="Proteomes" id="UP000192578"/>
    </source>
</evidence>
<dbReference type="SUPFAM" id="SSF52266">
    <property type="entry name" value="SGNH hydrolase"/>
    <property type="match status" value="1"/>
</dbReference>
<dbReference type="AlphaFoldDB" id="A0A1W0WUN7"/>
<reference evidence="3" key="1">
    <citation type="submission" date="2017-01" db="EMBL/GenBank/DDBJ databases">
        <title>Comparative genomics of anhydrobiosis in the tardigrade Hypsibius dujardini.</title>
        <authorList>
            <person name="Yoshida Y."/>
            <person name="Koutsovoulos G."/>
            <person name="Laetsch D."/>
            <person name="Stevens L."/>
            <person name="Kumar S."/>
            <person name="Horikawa D."/>
            <person name="Ishino K."/>
            <person name="Komine S."/>
            <person name="Tomita M."/>
            <person name="Blaxter M."/>
            <person name="Arakawa K."/>
        </authorList>
    </citation>
    <scope>NUCLEOTIDE SEQUENCE [LARGE SCALE GENOMIC DNA]</scope>
    <source>
        <strain evidence="3">Z151</strain>
    </source>
</reference>
<dbReference type="Proteomes" id="UP000192578">
    <property type="component" value="Unassembled WGS sequence"/>
</dbReference>
<evidence type="ECO:0000313" key="2">
    <source>
        <dbReference type="EMBL" id="OQV18867.1"/>
    </source>
</evidence>
<keyword evidence="1" id="KW-0812">Transmembrane</keyword>
<accession>A0A1W0WUN7</accession>
<protein>
    <submittedName>
        <fullName evidence="2">Uncharacterized protein</fullName>
    </submittedName>
</protein>
<proteinExistence type="predicted"/>
<keyword evidence="3" id="KW-1185">Reference proteome</keyword>
<evidence type="ECO:0000256" key="1">
    <source>
        <dbReference type="SAM" id="Phobius"/>
    </source>
</evidence>